<feature type="signal peptide" evidence="1">
    <location>
        <begin position="1"/>
        <end position="19"/>
    </location>
</feature>
<dbReference type="InterPro" id="IPR025543">
    <property type="entry name" value="Dodecin-like"/>
</dbReference>
<reference evidence="2" key="1">
    <citation type="submission" date="2019-11" db="EMBL/GenBank/DDBJ databases">
        <authorList>
            <person name="Feng L."/>
        </authorList>
    </citation>
    <scope>NUCLEOTIDE SEQUENCE</scope>
    <source>
        <strain evidence="2">EMassiliensisLFYP7</strain>
    </source>
</reference>
<keyword evidence="1" id="KW-0732">Signal</keyword>
<gene>
    <name evidence="2" type="ORF">EMLFYP7_02521</name>
</gene>
<evidence type="ECO:0008006" key="3">
    <source>
        <dbReference type="Google" id="ProtNLM"/>
    </source>
</evidence>
<dbReference type="AlphaFoldDB" id="A0A6N3F6Y4"/>
<accession>A0A6N3F6Y4</accession>
<organism evidence="2">
    <name type="scientific">Phytobacter massiliensis</name>
    <dbReference type="NCBI Taxonomy" id="1485952"/>
    <lineage>
        <taxon>Bacteria</taxon>
        <taxon>Pseudomonadati</taxon>
        <taxon>Pseudomonadota</taxon>
        <taxon>Gammaproteobacteria</taxon>
        <taxon>Enterobacterales</taxon>
        <taxon>Enterobacteriaceae</taxon>
        <taxon>Phytobacter</taxon>
    </lineage>
</organism>
<dbReference type="SUPFAM" id="SSF159871">
    <property type="entry name" value="YdgH-like"/>
    <property type="match status" value="1"/>
</dbReference>
<protein>
    <recommendedName>
        <fullName evidence="3">DUF1471 domain-containing protein</fullName>
    </recommendedName>
</protein>
<dbReference type="Gene3D" id="3.30.1660.10">
    <property type="entry name" value="Flavin-binding protein dodecin"/>
    <property type="match status" value="1"/>
</dbReference>
<dbReference type="RefSeq" id="WP_044181353.1">
    <property type="nucleotide sequence ID" value="NZ_CABKSF010000003.1"/>
</dbReference>
<name>A0A6N3F6Y4_9ENTR</name>
<dbReference type="EMBL" id="CACRTZ010000029">
    <property type="protein sequence ID" value="VYU47814.1"/>
    <property type="molecule type" value="Genomic_DNA"/>
</dbReference>
<sequence length="90" mass="9693">MKNIAILLTALLISANAAAAINSDGQQAQNMDDVRSLGVIYINHKLATDSEADRTLKEEAEARGEKYYHSALFRLAGSRGVIAAGADIYR</sequence>
<feature type="chain" id="PRO_5026854728" description="DUF1471 domain-containing protein" evidence="1">
    <location>
        <begin position="20"/>
        <end position="90"/>
    </location>
</feature>
<dbReference type="InterPro" id="IPR036275">
    <property type="entry name" value="YdgH-like_sf"/>
</dbReference>
<evidence type="ECO:0000256" key="1">
    <source>
        <dbReference type="SAM" id="SignalP"/>
    </source>
</evidence>
<dbReference type="OrthoDB" id="6638498at2"/>
<evidence type="ECO:0000313" key="2">
    <source>
        <dbReference type="EMBL" id="VYU47814.1"/>
    </source>
</evidence>
<proteinExistence type="predicted"/>